<protein>
    <submittedName>
        <fullName evidence="2">PepSY domain-containing protein</fullName>
    </submittedName>
</protein>
<keyword evidence="1" id="KW-1133">Transmembrane helix</keyword>
<dbReference type="Pfam" id="PF03929">
    <property type="entry name" value="PepSY_TM"/>
    <property type="match status" value="1"/>
</dbReference>
<keyword evidence="3" id="KW-1185">Reference proteome</keyword>
<reference evidence="2 3" key="1">
    <citation type="submission" date="2018-10" db="EMBL/GenBank/DDBJ databases">
        <title>Proposal of Lysobacter pythonis sp. nov. isolated from royal pythons (Python regius).</title>
        <authorList>
            <person name="Hans-Juergen B."/>
            <person name="Huptas C."/>
            <person name="Sandra B."/>
            <person name="Igor L."/>
            <person name="Joachim S."/>
            <person name="Siegfried S."/>
            <person name="Mareike W."/>
            <person name="Peter K."/>
        </authorList>
    </citation>
    <scope>NUCLEOTIDE SEQUENCE [LARGE SCALE GENOMIC DNA]</scope>
    <source>
        <strain evidence="2 3">4284/11</strain>
    </source>
</reference>
<dbReference type="InterPro" id="IPR005625">
    <property type="entry name" value="PepSY-ass_TM"/>
</dbReference>
<feature type="transmembrane region" description="Helical" evidence="1">
    <location>
        <begin position="211"/>
        <end position="227"/>
    </location>
</feature>
<feature type="transmembrane region" description="Helical" evidence="1">
    <location>
        <begin position="20"/>
        <end position="41"/>
    </location>
</feature>
<accession>A0A3M2HZ51</accession>
<sequence>MRPRPKTSGGLAGLLISHSWLGLIGSWVLFLVFFTGALTMFKREIDLWEKAPEYLGSQGRAVASLDSVLAATQVPSTVRDPHIEVLLPGRLSAYYQVFVYDDEGDYYRADAFHPVTGKLLPAPELTGLGEFLEEFHKELYLPLGHYLVGLVTFIFFLGLVTGLVLYWPKLSWASLTSIRWKRPRMRWLDLHNSVGVFGFPFHLLMAFTGTILNLALLISLVIVWGRLDGNSQPLMTLLFPPALQVPVAGEPMVLRGSDGLIHDAEQQFGLEPLRVSVHHFGDRNAMLTVHGHGVGSFARTGQITYQVHDRTILRALHPAKANALAHGYEVVFRLHYGDFGGLALRLLYFILALASCLLIATGNLLWLEKRLAQRKPPRGLRLVAALSVGSCGGVILAMAVAMWTTRLIPIDAATRMDWVIGAFATILLAGPFVGWWVRRPRHALICLLLAAAVLFALLPLLDWLRFGKALMAAIGDGDGAVALVHMLCMGLAASCAMAARWLARDNLQGANLRYGVASAK</sequence>
<gene>
    <name evidence="2" type="ORF">EBB59_06785</name>
</gene>
<keyword evidence="1" id="KW-0812">Transmembrane</keyword>
<feature type="transmembrane region" description="Helical" evidence="1">
    <location>
        <begin position="481"/>
        <end position="503"/>
    </location>
</feature>
<evidence type="ECO:0000313" key="2">
    <source>
        <dbReference type="EMBL" id="RMH92930.1"/>
    </source>
</evidence>
<feature type="transmembrane region" description="Helical" evidence="1">
    <location>
        <begin position="418"/>
        <end position="437"/>
    </location>
</feature>
<name>A0A3M2HZ51_9GAMM</name>
<feature type="transmembrane region" description="Helical" evidence="1">
    <location>
        <begin position="379"/>
        <end position="403"/>
    </location>
</feature>
<comment type="caution">
    <text evidence="2">The sequence shown here is derived from an EMBL/GenBank/DDBJ whole genome shotgun (WGS) entry which is preliminary data.</text>
</comment>
<evidence type="ECO:0000313" key="3">
    <source>
        <dbReference type="Proteomes" id="UP000275012"/>
    </source>
</evidence>
<evidence type="ECO:0000256" key="1">
    <source>
        <dbReference type="SAM" id="Phobius"/>
    </source>
</evidence>
<dbReference type="EMBL" id="RFLY01000008">
    <property type="protein sequence ID" value="RMH92930.1"/>
    <property type="molecule type" value="Genomic_DNA"/>
</dbReference>
<organism evidence="2 3">
    <name type="scientific">Solilutibacter pythonis</name>
    <dbReference type="NCBI Taxonomy" id="2483112"/>
    <lineage>
        <taxon>Bacteria</taxon>
        <taxon>Pseudomonadati</taxon>
        <taxon>Pseudomonadota</taxon>
        <taxon>Gammaproteobacteria</taxon>
        <taxon>Lysobacterales</taxon>
        <taxon>Lysobacteraceae</taxon>
        <taxon>Solilutibacter</taxon>
    </lineage>
</organism>
<dbReference type="Proteomes" id="UP000275012">
    <property type="component" value="Unassembled WGS sequence"/>
</dbReference>
<dbReference type="AlphaFoldDB" id="A0A3M2HZ51"/>
<keyword evidence="1" id="KW-0472">Membrane</keyword>
<dbReference type="PANTHER" id="PTHR34219">
    <property type="entry name" value="IRON-REGULATED INNER MEMBRANE PROTEIN-RELATED"/>
    <property type="match status" value="1"/>
</dbReference>
<feature type="transmembrane region" description="Helical" evidence="1">
    <location>
        <begin position="444"/>
        <end position="461"/>
    </location>
</feature>
<feature type="transmembrane region" description="Helical" evidence="1">
    <location>
        <begin position="346"/>
        <end position="367"/>
    </location>
</feature>
<feature type="transmembrane region" description="Helical" evidence="1">
    <location>
        <begin position="146"/>
        <end position="167"/>
    </location>
</feature>
<proteinExistence type="predicted"/>
<dbReference type="PANTHER" id="PTHR34219:SF3">
    <property type="entry name" value="BLL7967 PROTEIN"/>
    <property type="match status" value="1"/>
</dbReference>